<dbReference type="HOGENOM" id="CLU_389214_0_0_7"/>
<dbReference type="STRING" id="502025.Hoch_5974"/>
<dbReference type="eggNOG" id="COG2931">
    <property type="taxonomic scope" value="Bacteria"/>
</dbReference>
<dbReference type="InterPro" id="IPR011936">
    <property type="entry name" value="Myxo_disulph_rpt"/>
</dbReference>
<keyword evidence="1" id="KW-0732">Signal</keyword>
<keyword evidence="6" id="KW-1185">Reference proteome</keyword>
<dbReference type="NCBIfam" id="NF041518">
    <property type="entry name" value="choice_anch_Q"/>
    <property type="match status" value="1"/>
</dbReference>
<accession>D0LJU2</accession>
<evidence type="ECO:0000256" key="4">
    <source>
        <dbReference type="SAM" id="MobiDB-lite"/>
    </source>
</evidence>
<evidence type="ECO:0000256" key="1">
    <source>
        <dbReference type="ARBA" id="ARBA00022729"/>
    </source>
</evidence>
<dbReference type="InterPro" id="IPR012334">
    <property type="entry name" value="Pectin_lyas_fold"/>
</dbReference>
<dbReference type="InterPro" id="IPR059226">
    <property type="entry name" value="Choice_anch_Q_dom"/>
</dbReference>
<name>D0LJU2_HALO1</name>
<organism evidence="5 6">
    <name type="scientific">Haliangium ochraceum (strain DSM 14365 / JCM 11303 / SMP-2)</name>
    <dbReference type="NCBI Taxonomy" id="502025"/>
    <lineage>
        <taxon>Bacteria</taxon>
        <taxon>Pseudomonadati</taxon>
        <taxon>Myxococcota</taxon>
        <taxon>Polyangia</taxon>
        <taxon>Haliangiales</taxon>
        <taxon>Kofleriaceae</taxon>
        <taxon>Haliangium</taxon>
    </lineage>
</organism>
<dbReference type="AlphaFoldDB" id="D0LJU2"/>
<keyword evidence="3" id="KW-1015">Disulfide bond</keyword>
<evidence type="ECO:0000256" key="3">
    <source>
        <dbReference type="ARBA" id="ARBA00023157"/>
    </source>
</evidence>
<feature type="compositionally biased region" description="Acidic residues" evidence="4">
    <location>
        <begin position="39"/>
        <end position="50"/>
    </location>
</feature>
<dbReference type="Proteomes" id="UP000001880">
    <property type="component" value="Chromosome"/>
</dbReference>
<sequence>MRRLSTSLGLLLIMCGCEQPSGVPNSLPSAAEDKTPDTDAPDDEIPEEPDAIVVEPPTQPPREARCGDGFWQPEKRESCDDGNTLDGDGCSSDCAIATCFLPATHRDLQSALDDMSCSAVYLYSGTHDSAGVQLDRDIEIHGVGAGPAMLDGNGADRVLDIRAEYVTLSSLVIKNGYAEQGAGVYFEGGELLLEDVQIRDNRAEGAQAAGAGLFSAAGTVRMLRSEIRDNLVKAEELGRGGGVYAEGGEIFLSEGSTIEDNQVRLTGAGSAVEGWGGGAFLAASTMWLDGDSSLSRNLVRVDGNGPLLAARGGGIALASSALEIAAGGSLIGNRVYVEGMGDLRAEGGGAFLAVPDESDWHEGPSALHMSGAMALDNAAEARAAAPDVNTAANARGGAIFANSRHASELNLRIDAASEISDNRAEASAATPATSTAQGGALYAMGDTCPGTDVVIADSSMTGNMAIADTLAQGGAWFAGTMAYSSSVNFRFLRSTASDNRAQALYGTAEGGAAHIAADASAQQEGLMRGQSRNLSDDDASLSVEITNSTLSTNQSISLSQTHTSRGGGLSITRVGNNIDLDVSLNNATLASNSAMSSGGALDLSAVDPPGNPQVTVRNSLFAYNSAPVGASCATEATHAKLRSAGYNLLDDASACEIIGAGAPLDHLDVEPGVAPLAANGGPTATHALLWFSPALDGGNPEGCMNAAGEPIDGDQCGQPRGDRCDIGAFEH</sequence>
<dbReference type="OrthoDB" id="359253at2"/>
<dbReference type="InterPro" id="IPR011050">
    <property type="entry name" value="Pectin_lyase_fold/virulence"/>
</dbReference>
<dbReference type="KEGG" id="hoh:Hoch_5974"/>
<evidence type="ECO:0000313" key="6">
    <source>
        <dbReference type="Proteomes" id="UP000001880"/>
    </source>
</evidence>
<proteinExistence type="predicted"/>
<dbReference type="Gene3D" id="2.160.20.10">
    <property type="entry name" value="Single-stranded right-handed beta-helix, Pectin lyase-like"/>
    <property type="match status" value="1"/>
</dbReference>
<feature type="region of interest" description="Disordered" evidence="4">
    <location>
        <begin position="20"/>
        <end position="69"/>
    </location>
</feature>
<evidence type="ECO:0000256" key="2">
    <source>
        <dbReference type="ARBA" id="ARBA00022737"/>
    </source>
</evidence>
<dbReference type="EMBL" id="CP001804">
    <property type="protein sequence ID" value="ACY18449.1"/>
    <property type="molecule type" value="Genomic_DNA"/>
</dbReference>
<dbReference type="SUPFAM" id="SSF51126">
    <property type="entry name" value="Pectin lyase-like"/>
    <property type="match status" value="2"/>
</dbReference>
<dbReference type="NCBIfam" id="TIGR02232">
    <property type="entry name" value="myxo_disulf_rpt"/>
    <property type="match status" value="1"/>
</dbReference>
<gene>
    <name evidence="5" type="ordered locus">Hoch_5974</name>
</gene>
<protein>
    <submittedName>
        <fullName evidence="5">Cysteine-rich repeat protein</fullName>
    </submittedName>
</protein>
<reference evidence="5 6" key="1">
    <citation type="journal article" date="2010" name="Stand. Genomic Sci.">
        <title>Complete genome sequence of Haliangium ochraceum type strain (SMP-2).</title>
        <authorList>
            <consortium name="US DOE Joint Genome Institute (JGI-PGF)"/>
            <person name="Ivanova N."/>
            <person name="Daum C."/>
            <person name="Lang E."/>
            <person name="Abt B."/>
            <person name="Kopitz M."/>
            <person name="Saunders E."/>
            <person name="Lapidus A."/>
            <person name="Lucas S."/>
            <person name="Glavina Del Rio T."/>
            <person name="Nolan M."/>
            <person name="Tice H."/>
            <person name="Copeland A."/>
            <person name="Cheng J.F."/>
            <person name="Chen F."/>
            <person name="Bruce D."/>
            <person name="Goodwin L."/>
            <person name="Pitluck S."/>
            <person name="Mavromatis K."/>
            <person name="Pati A."/>
            <person name="Mikhailova N."/>
            <person name="Chen A."/>
            <person name="Palaniappan K."/>
            <person name="Land M."/>
            <person name="Hauser L."/>
            <person name="Chang Y.J."/>
            <person name="Jeffries C.D."/>
            <person name="Detter J.C."/>
            <person name="Brettin T."/>
            <person name="Rohde M."/>
            <person name="Goker M."/>
            <person name="Bristow J."/>
            <person name="Markowitz V."/>
            <person name="Eisen J.A."/>
            <person name="Hugenholtz P."/>
            <person name="Kyrpides N.C."/>
            <person name="Klenk H.P."/>
        </authorList>
    </citation>
    <scope>NUCLEOTIDE SEQUENCE [LARGE SCALE GENOMIC DNA]</scope>
    <source>
        <strain evidence="6">DSM 14365 / CIP 107738 / JCM 11303 / AJ 13395 / SMP-2</strain>
    </source>
</reference>
<keyword evidence="2" id="KW-0677">Repeat</keyword>
<dbReference type="PROSITE" id="PS51257">
    <property type="entry name" value="PROKAR_LIPOPROTEIN"/>
    <property type="match status" value="1"/>
</dbReference>
<evidence type="ECO:0000313" key="5">
    <source>
        <dbReference type="EMBL" id="ACY18449.1"/>
    </source>
</evidence>